<feature type="compositionally biased region" description="Low complexity" evidence="1">
    <location>
        <begin position="127"/>
        <end position="136"/>
    </location>
</feature>
<sequence>MGLVGHCLLKQVSQIGQHLHHRFGVGGAGVQQVAFNRAGRLSIGARQRLHPLTVGTPLAFALPTAGDELKWVSHGFLLFEAVLSGRTGKSRCPRSPPAGCVQPDSRCRPFAVAPFRRELCPRPPGPAAQCGPGARRWFPQPGR</sequence>
<dbReference type="EMBL" id="VSSQ01116297">
    <property type="protein sequence ID" value="MPN51313.1"/>
    <property type="molecule type" value="Genomic_DNA"/>
</dbReference>
<organism evidence="2">
    <name type="scientific">bioreactor metagenome</name>
    <dbReference type="NCBI Taxonomy" id="1076179"/>
    <lineage>
        <taxon>unclassified sequences</taxon>
        <taxon>metagenomes</taxon>
        <taxon>ecological metagenomes</taxon>
    </lineage>
</organism>
<feature type="region of interest" description="Disordered" evidence="1">
    <location>
        <begin position="123"/>
        <end position="143"/>
    </location>
</feature>
<dbReference type="AlphaFoldDB" id="A0A645IVV1"/>
<name>A0A645IVV1_9ZZZZ</name>
<protein>
    <submittedName>
        <fullName evidence="2">Uncharacterized protein</fullName>
    </submittedName>
</protein>
<evidence type="ECO:0000313" key="2">
    <source>
        <dbReference type="EMBL" id="MPN51313.1"/>
    </source>
</evidence>
<reference evidence="2" key="1">
    <citation type="submission" date="2019-08" db="EMBL/GenBank/DDBJ databases">
        <authorList>
            <person name="Kucharzyk K."/>
            <person name="Murdoch R.W."/>
            <person name="Higgins S."/>
            <person name="Loffler F."/>
        </authorList>
    </citation>
    <scope>NUCLEOTIDE SEQUENCE</scope>
</reference>
<proteinExistence type="predicted"/>
<evidence type="ECO:0000256" key="1">
    <source>
        <dbReference type="SAM" id="MobiDB-lite"/>
    </source>
</evidence>
<comment type="caution">
    <text evidence="2">The sequence shown here is derived from an EMBL/GenBank/DDBJ whole genome shotgun (WGS) entry which is preliminary data.</text>
</comment>
<accession>A0A645IVV1</accession>
<gene>
    <name evidence="2" type="ORF">SDC9_198956</name>
</gene>